<organism evidence="2 3">
    <name type="scientific">Clohesyomyces aquaticus</name>
    <dbReference type="NCBI Taxonomy" id="1231657"/>
    <lineage>
        <taxon>Eukaryota</taxon>
        <taxon>Fungi</taxon>
        <taxon>Dikarya</taxon>
        <taxon>Ascomycota</taxon>
        <taxon>Pezizomycotina</taxon>
        <taxon>Dothideomycetes</taxon>
        <taxon>Pleosporomycetidae</taxon>
        <taxon>Pleosporales</taxon>
        <taxon>Lindgomycetaceae</taxon>
        <taxon>Clohesyomyces</taxon>
    </lineage>
</organism>
<feature type="compositionally biased region" description="Basic and acidic residues" evidence="1">
    <location>
        <begin position="37"/>
        <end position="48"/>
    </location>
</feature>
<feature type="compositionally biased region" description="Basic and acidic residues" evidence="1">
    <location>
        <begin position="215"/>
        <end position="235"/>
    </location>
</feature>
<accession>A0A1Y2A1B3</accession>
<feature type="compositionally biased region" description="Basic and acidic residues" evidence="1">
    <location>
        <begin position="109"/>
        <end position="124"/>
    </location>
</feature>
<proteinExistence type="predicted"/>
<feature type="compositionally biased region" description="Polar residues" evidence="1">
    <location>
        <begin position="96"/>
        <end position="108"/>
    </location>
</feature>
<evidence type="ECO:0000313" key="3">
    <source>
        <dbReference type="Proteomes" id="UP000193144"/>
    </source>
</evidence>
<evidence type="ECO:0000313" key="2">
    <source>
        <dbReference type="EMBL" id="ORY16097.1"/>
    </source>
</evidence>
<evidence type="ECO:0000256" key="1">
    <source>
        <dbReference type="SAM" id="MobiDB-lite"/>
    </source>
</evidence>
<reference evidence="2 3" key="1">
    <citation type="submission" date="2016-07" db="EMBL/GenBank/DDBJ databases">
        <title>Pervasive Adenine N6-methylation of Active Genes in Fungi.</title>
        <authorList>
            <consortium name="DOE Joint Genome Institute"/>
            <person name="Mondo S.J."/>
            <person name="Dannebaum R.O."/>
            <person name="Kuo R.C."/>
            <person name="Labutti K."/>
            <person name="Haridas S."/>
            <person name="Kuo A."/>
            <person name="Salamov A."/>
            <person name="Ahrendt S.R."/>
            <person name="Lipzen A."/>
            <person name="Sullivan W."/>
            <person name="Andreopoulos W.B."/>
            <person name="Clum A."/>
            <person name="Lindquist E."/>
            <person name="Daum C."/>
            <person name="Ramamoorthy G.K."/>
            <person name="Gryganskyi A."/>
            <person name="Culley D."/>
            <person name="Magnuson J.K."/>
            <person name="James T.Y."/>
            <person name="O'Malley M.A."/>
            <person name="Stajich J.E."/>
            <person name="Spatafora J.W."/>
            <person name="Visel A."/>
            <person name="Grigoriev I.V."/>
        </authorList>
    </citation>
    <scope>NUCLEOTIDE SEQUENCE [LARGE SCALE GENOMIC DNA]</scope>
    <source>
        <strain evidence="2 3">CBS 115471</strain>
    </source>
</reference>
<feature type="compositionally biased region" description="Basic and acidic residues" evidence="1">
    <location>
        <begin position="161"/>
        <end position="176"/>
    </location>
</feature>
<sequence length="335" mass="35642">MCPSAKTIDMVVTKRVTEIPDSEDELRTSSPDAISDIDDKPCPARDDAPQDASPGGAGTDPAFGGDILNTASKQRRSFAGAQVDGPVDLDVRDESQCTNQQPDTTSKQGDFDLRVEPRPEHAMQESETIAKVPGSSEAAGSISELSVHENLGCDAPVERGPTAERTTEHVESDSRTGKHGILFPDEPESSGESSVAIKEDNRVEQEGLLPAPEETPSRSEHVTSSHAQSDLRLEATYEATSQVEIEQETHPQHTSTSHTDAARVAGITGVQPGVEALEREDAQGDSSGIGTVLQRPDDEAETGVVKCEPSDSQPQVCLQPLSHAVTLTFAGGKRF</sequence>
<feature type="region of interest" description="Disordered" evidence="1">
    <location>
        <begin position="19"/>
        <end position="315"/>
    </location>
</feature>
<dbReference type="AlphaFoldDB" id="A0A1Y2A1B3"/>
<protein>
    <submittedName>
        <fullName evidence="2">Uncharacterized protein</fullName>
    </submittedName>
</protein>
<keyword evidence="3" id="KW-1185">Reference proteome</keyword>
<dbReference type="EMBL" id="MCFA01000020">
    <property type="protein sequence ID" value="ORY16097.1"/>
    <property type="molecule type" value="Genomic_DNA"/>
</dbReference>
<comment type="caution">
    <text evidence="2">The sequence shown here is derived from an EMBL/GenBank/DDBJ whole genome shotgun (WGS) entry which is preliminary data.</text>
</comment>
<dbReference type="Proteomes" id="UP000193144">
    <property type="component" value="Unassembled WGS sequence"/>
</dbReference>
<gene>
    <name evidence="2" type="ORF">BCR34DRAFT_137037</name>
</gene>
<name>A0A1Y2A1B3_9PLEO</name>